<evidence type="ECO:0000313" key="22">
    <source>
        <dbReference type="EMBL" id="MFC3155409.1"/>
    </source>
</evidence>
<dbReference type="SUPFAM" id="SSF47384">
    <property type="entry name" value="Homodimeric domain of signal transducing histidine kinase"/>
    <property type="match status" value="1"/>
</dbReference>
<dbReference type="PROSITE" id="PS50885">
    <property type="entry name" value="HAMP"/>
    <property type="match status" value="1"/>
</dbReference>
<dbReference type="InterPro" id="IPR008207">
    <property type="entry name" value="Sig_transdc_His_kin_Hpt_dom"/>
</dbReference>
<keyword evidence="11" id="KW-0067">ATP-binding</keyword>
<keyword evidence="8 17" id="KW-0812">Transmembrane</keyword>
<dbReference type="SUPFAM" id="SSF55874">
    <property type="entry name" value="ATPase domain of HSP90 chaperone/DNA topoisomerase II/histidine kinase"/>
    <property type="match status" value="1"/>
</dbReference>
<dbReference type="InterPro" id="IPR036097">
    <property type="entry name" value="HisK_dim/P_sf"/>
</dbReference>
<dbReference type="EC" id="2.7.13.3" evidence="3"/>
<dbReference type="PANTHER" id="PTHR45339">
    <property type="entry name" value="HYBRID SIGNAL TRANSDUCTION HISTIDINE KINASE J"/>
    <property type="match status" value="1"/>
</dbReference>
<dbReference type="Gene3D" id="3.30.565.10">
    <property type="entry name" value="Histidine kinase-like ATPase, C-terminal domain"/>
    <property type="match status" value="1"/>
</dbReference>
<feature type="domain" description="Response regulatory" evidence="19">
    <location>
        <begin position="661"/>
        <end position="779"/>
    </location>
</feature>
<keyword evidence="6 16" id="KW-0597">Phosphoprotein</keyword>
<dbReference type="InterPro" id="IPR003594">
    <property type="entry name" value="HATPase_dom"/>
</dbReference>
<keyword evidence="13" id="KW-0902">Two-component regulatory system</keyword>
<evidence type="ECO:0000256" key="15">
    <source>
        <dbReference type="PROSITE-ProRule" id="PRU00110"/>
    </source>
</evidence>
<organism evidence="22 23">
    <name type="scientific">Gilvimarinus japonicus</name>
    <dbReference type="NCBI Taxonomy" id="1796469"/>
    <lineage>
        <taxon>Bacteria</taxon>
        <taxon>Pseudomonadati</taxon>
        <taxon>Pseudomonadota</taxon>
        <taxon>Gammaproteobacteria</taxon>
        <taxon>Cellvibrionales</taxon>
        <taxon>Cellvibrionaceae</taxon>
        <taxon>Gilvimarinus</taxon>
    </lineage>
</organism>
<evidence type="ECO:0000256" key="6">
    <source>
        <dbReference type="ARBA" id="ARBA00022553"/>
    </source>
</evidence>
<dbReference type="CDD" id="cd00082">
    <property type="entry name" value="HisKA"/>
    <property type="match status" value="1"/>
</dbReference>
<dbReference type="InterPro" id="IPR011006">
    <property type="entry name" value="CheY-like_superfamily"/>
</dbReference>
<feature type="domain" description="HAMP" evidence="20">
    <location>
        <begin position="182"/>
        <end position="234"/>
    </location>
</feature>
<evidence type="ECO:0000256" key="9">
    <source>
        <dbReference type="ARBA" id="ARBA00022741"/>
    </source>
</evidence>
<dbReference type="Pfam" id="PF01627">
    <property type="entry name" value="Hpt"/>
    <property type="match status" value="1"/>
</dbReference>
<dbReference type="Proteomes" id="UP001595548">
    <property type="component" value="Unassembled WGS sequence"/>
</dbReference>
<gene>
    <name evidence="22" type="ORF">ACFOEB_09385</name>
</gene>
<dbReference type="Gene3D" id="6.10.340.10">
    <property type="match status" value="1"/>
</dbReference>
<dbReference type="SMART" id="SM00448">
    <property type="entry name" value="REC"/>
    <property type="match status" value="1"/>
</dbReference>
<dbReference type="InterPro" id="IPR003661">
    <property type="entry name" value="HisK_dim/P_dom"/>
</dbReference>
<evidence type="ECO:0000256" key="1">
    <source>
        <dbReference type="ARBA" id="ARBA00000085"/>
    </source>
</evidence>
<evidence type="ECO:0000256" key="10">
    <source>
        <dbReference type="ARBA" id="ARBA00022777"/>
    </source>
</evidence>
<dbReference type="InterPro" id="IPR003660">
    <property type="entry name" value="HAMP_dom"/>
</dbReference>
<dbReference type="EMBL" id="JBHRTL010000006">
    <property type="protein sequence ID" value="MFC3155409.1"/>
    <property type="molecule type" value="Genomic_DNA"/>
</dbReference>
<protein>
    <recommendedName>
        <fullName evidence="3">histidine kinase</fullName>
        <ecNumber evidence="3">2.7.13.3</ecNumber>
    </recommendedName>
</protein>
<keyword evidence="9" id="KW-0547">Nucleotide-binding</keyword>
<keyword evidence="12 17" id="KW-1133">Transmembrane helix</keyword>
<feature type="modified residue" description="4-aspartylphosphate" evidence="16">
    <location>
        <position position="572"/>
    </location>
</feature>
<evidence type="ECO:0000256" key="12">
    <source>
        <dbReference type="ARBA" id="ARBA00022989"/>
    </source>
</evidence>
<dbReference type="Pfam" id="PF00672">
    <property type="entry name" value="HAMP"/>
    <property type="match status" value="1"/>
</dbReference>
<feature type="domain" description="Response regulatory" evidence="19">
    <location>
        <begin position="518"/>
        <end position="641"/>
    </location>
</feature>
<evidence type="ECO:0000256" key="17">
    <source>
        <dbReference type="SAM" id="Phobius"/>
    </source>
</evidence>
<evidence type="ECO:0000259" key="19">
    <source>
        <dbReference type="PROSITE" id="PS50110"/>
    </source>
</evidence>
<dbReference type="SMART" id="SM00387">
    <property type="entry name" value="HATPase_c"/>
    <property type="match status" value="1"/>
</dbReference>
<name>A0ABV7HRV9_9GAMM</name>
<accession>A0ABV7HRV9</accession>
<proteinExistence type="predicted"/>
<dbReference type="CDD" id="cd17546">
    <property type="entry name" value="REC_hyHK_CKI1_RcsC-like"/>
    <property type="match status" value="1"/>
</dbReference>
<dbReference type="Gene3D" id="3.40.50.2300">
    <property type="match status" value="2"/>
</dbReference>
<keyword evidence="7" id="KW-0808">Transferase</keyword>
<evidence type="ECO:0000256" key="14">
    <source>
        <dbReference type="ARBA" id="ARBA00023136"/>
    </source>
</evidence>
<dbReference type="PANTHER" id="PTHR45339:SF1">
    <property type="entry name" value="HYBRID SIGNAL TRANSDUCTION HISTIDINE KINASE J"/>
    <property type="match status" value="1"/>
</dbReference>
<dbReference type="RefSeq" id="WP_382416095.1">
    <property type="nucleotide sequence ID" value="NZ_AP031500.1"/>
</dbReference>
<feature type="domain" description="HPt" evidence="21">
    <location>
        <begin position="818"/>
        <end position="911"/>
    </location>
</feature>
<dbReference type="InterPro" id="IPR036641">
    <property type="entry name" value="HPT_dom_sf"/>
</dbReference>
<feature type="modified residue" description="Phosphohistidine" evidence="15">
    <location>
        <position position="857"/>
    </location>
</feature>
<dbReference type="SUPFAM" id="SSF47226">
    <property type="entry name" value="Histidine-containing phosphotransfer domain, HPT domain"/>
    <property type="match status" value="1"/>
</dbReference>
<dbReference type="SUPFAM" id="SSF158472">
    <property type="entry name" value="HAMP domain-like"/>
    <property type="match status" value="1"/>
</dbReference>
<sequence>MKPNSVKTEVWRLILLPAISITVLLSATLTFLYISKLNNFVEQRGLLLTEKTAHLVHVALSNGQTELLESLIQATLEEPMVRAVHLYDTRNNRHLHSGPRFNIGDITPANLDPHGQMTRTDNGYRFRYPIVDANKQQSLGWLDIELVLSSYWVTVYQMLLIVVLATTACLLLAGYLAIKLHGNIIDPLANIRQVVNKISAGQLDARVNGSFADEFQRLASAVNAMASTQELAQQDMQQHIDQSMDDLRETLETIEVQNIELDMARKEALAASQIKSEFLANTSHEIRTPLNGIIGFTNLALKTELDKRQKNYVQTIHDSAQNLMAIINDILDFSKIESGKLVLDYVSMTLRTLAETTVDALTFEAQEKNLQIVTIIDNNIPPQLMGDPLRFGQVLSNLLGNAIKFSQRGTISIEFMLQHFVENQVTIKVVVRDEGIGLSKEQQAQLFSAFAQADSSSSREHGGTGLGLAICKGLVDRMQGEVGVDSCPNKGATFWFTAKLGVDPNYAAPEQNGLKDKRILICSDNPLSYRQLESLADCWQAQTLWIESVHDIFPRLRNEGLAGRPCHLMILDVAPDERKLPPALLGNLAEQLELEFSCKVIVCCISAHMDVFTQHDNSGAIEFVTKPITYDHLLSAISHSLDVDLNDTERKPEALPGPQQRILLVDDNNANLQLTTELLRDLNVEVTQANSGEQAVSLFAPGKFDLIFMDIQMPGMDGMETTQILRDREGAYGKRTPVVALTAHTLTEHKTELLIAGLDDCIRKPVSEALLAQMLNRWTGLSLTQQRQTPVPTTDDSLPEEPGSPVNISQCLALANHKADLARDMLTMLIDSLDTEQQALNSAYQTQDFTLLQDHIHKLYGSSCYTGVPHLRSITGLMDKALSAGQTSDLEPTIICLNKAIDHIKQWRQGRNIDVLFGFNSPSA</sequence>
<keyword evidence="4" id="KW-1003">Cell membrane</keyword>
<dbReference type="CDD" id="cd16922">
    <property type="entry name" value="HATPase_EvgS-ArcB-TorS-like"/>
    <property type="match status" value="1"/>
</dbReference>
<dbReference type="SMART" id="SM00304">
    <property type="entry name" value="HAMP"/>
    <property type="match status" value="1"/>
</dbReference>
<dbReference type="PROSITE" id="PS50894">
    <property type="entry name" value="HPT"/>
    <property type="match status" value="1"/>
</dbReference>
<evidence type="ECO:0000259" key="18">
    <source>
        <dbReference type="PROSITE" id="PS50109"/>
    </source>
</evidence>
<dbReference type="Pfam" id="PF09984">
    <property type="entry name" value="sCache_4"/>
    <property type="match status" value="1"/>
</dbReference>
<dbReference type="InterPro" id="IPR036890">
    <property type="entry name" value="HATPase_C_sf"/>
</dbReference>
<dbReference type="Pfam" id="PF02518">
    <property type="entry name" value="HATPase_c"/>
    <property type="match status" value="1"/>
</dbReference>
<evidence type="ECO:0000256" key="3">
    <source>
        <dbReference type="ARBA" id="ARBA00012438"/>
    </source>
</evidence>
<feature type="domain" description="Histidine kinase" evidence="18">
    <location>
        <begin position="281"/>
        <end position="502"/>
    </location>
</feature>
<dbReference type="Gene3D" id="1.10.287.130">
    <property type="match status" value="1"/>
</dbReference>
<dbReference type="CDD" id="cd06225">
    <property type="entry name" value="HAMP"/>
    <property type="match status" value="1"/>
</dbReference>
<keyword evidence="10" id="KW-0418">Kinase</keyword>
<comment type="subcellular location">
    <subcellularLocation>
        <location evidence="2">Cell inner membrane</location>
        <topology evidence="2">Multi-pass membrane protein</topology>
    </subcellularLocation>
</comment>
<dbReference type="Gene3D" id="1.20.120.160">
    <property type="entry name" value="HPT domain"/>
    <property type="match status" value="1"/>
</dbReference>
<feature type="transmembrane region" description="Helical" evidence="17">
    <location>
        <begin position="158"/>
        <end position="178"/>
    </location>
</feature>
<reference evidence="23" key="1">
    <citation type="journal article" date="2019" name="Int. J. Syst. Evol. Microbiol.">
        <title>The Global Catalogue of Microorganisms (GCM) 10K type strain sequencing project: providing services to taxonomists for standard genome sequencing and annotation.</title>
        <authorList>
            <consortium name="The Broad Institute Genomics Platform"/>
            <consortium name="The Broad Institute Genome Sequencing Center for Infectious Disease"/>
            <person name="Wu L."/>
            <person name="Ma J."/>
        </authorList>
    </citation>
    <scope>NUCLEOTIDE SEQUENCE [LARGE SCALE GENOMIC DNA]</scope>
    <source>
        <strain evidence="23">KCTC 52141</strain>
    </source>
</reference>
<keyword evidence="23" id="KW-1185">Reference proteome</keyword>
<evidence type="ECO:0000259" key="21">
    <source>
        <dbReference type="PROSITE" id="PS50894"/>
    </source>
</evidence>
<evidence type="ECO:0000256" key="2">
    <source>
        <dbReference type="ARBA" id="ARBA00004429"/>
    </source>
</evidence>
<dbReference type="Pfam" id="PF00072">
    <property type="entry name" value="Response_reg"/>
    <property type="match status" value="1"/>
</dbReference>
<comment type="caution">
    <text evidence="22">The sequence shown here is derived from an EMBL/GenBank/DDBJ whole genome shotgun (WGS) entry which is preliminary data.</text>
</comment>
<evidence type="ECO:0000256" key="7">
    <source>
        <dbReference type="ARBA" id="ARBA00022679"/>
    </source>
</evidence>
<evidence type="ECO:0000256" key="13">
    <source>
        <dbReference type="ARBA" id="ARBA00023012"/>
    </source>
</evidence>
<feature type="modified residue" description="4-aspartylphosphate" evidence="16">
    <location>
        <position position="710"/>
    </location>
</feature>
<dbReference type="InterPro" id="IPR001789">
    <property type="entry name" value="Sig_transdc_resp-reg_receiver"/>
</dbReference>
<evidence type="ECO:0000256" key="4">
    <source>
        <dbReference type="ARBA" id="ARBA00022475"/>
    </source>
</evidence>
<keyword evidence="14 17" id="KW-0472">Membrane</keyword>
<dbReference type="InterPro" id="IPR004358">
    <property type="entry name" value="Sig_transdc_His_kin-like_C"/>
</dbReference>
<dbReference type="InterPro" id="IPR005467">
    <property type="entry name" value="His_kinase_dom"/>
</dbReference>
<dbReference type="SMART" id="SM00388">
    <property type="entry name" value="HisKA"/>
    <property type="match status" value="1"/>
</dbReference>
<evidence type="ECO:0000259" key="20">
    <source>
        <dbReference type="PROSITE" id="PS50885"/>
    </source>
</evidence>
<dbReference type="Pfam" id="PF00512">
    <property type="entry name" value="HisKA"/>
    <property type="match status" value="1"/>
</dbReference>
<dbReference type="SUPFAM" id="SSF52172">
    <property type="entry name" value="CheY-like"/>
    <property type="match status" value="2"/>
</dbReference>
<evidence type="ECO:0000256" key="16">
    <source>
        <dbReference type="PROSITE-ProRule" id="PRU00169"/>
    </source>
</evidence>
<evidence type="ECO:0000256" key="5">
    <source>
        <dbReference type="ARBA" id="ARBA00022519"/>
    </source>
</evidence>
<dbReference type="InterPro" id="IPR019247">
    <property type="entry name" value="Histidine_kinase_BarA_N"/>
</dbReference>
<dbReference type="PRINTS" id="PR00344">
    <property type="entry name" value="BCTRLSENSOR"/>
</dbReference>
<dbReference type="PROSITE" id="PS50109">
    <property type="entry name" value="HIS_KIN"/>
    <property type="match status" value="1"/>
</dbReference>
<dbReference type="PROSITE" id="PS50110">
    <property type="entry name" value="RESPONSE_REGULATORY"/>
    <property type="match status" value="2"/>
</dbReference>
<feature type="transmembrane region" description="Helical" evidence="17">
    <location>
        <begin position="12"/>
        <end position="34"/>
    </location>
</feature>
<evidence type="ECO:0000256" key="8">
    <source>
        <dbReference type="ARBA" id="ARBA00022692"/>
    </source>
</evidence>
<keyword evidence="5" id="KW-0997">Cell inner membrane</keyword>
<comment type="catalytic activity">
    <reaction evidence="1">
        <text>ATP + protein L-histidine = ADP + protein N-phospho-L-histidine.</text>
        <dbReference type="EC" id="2.7.13.3"/>
    </reaction>
</comment>
<evidence type="ECO:0000256" key="11">
    <source>
        <dbReference type="ARBA" id="ARBA00022840"/>
    </source>
</evidence>
<evidence type="ECO:0000313" key="23">
    <source>
        <dbReference type="Proteomes" id="UP001595548"/>
    </source>
</evidence>